<comment type="caution">
    <text evidence="3">The sequence shown here is derived from an EMBL/GenBank/DDBJ whole genome shotgun (WGS) entry which is preliminary data.</text>
</comment>
<keyword evidence="1" id="KW-0472">Membrane</keyword>
<name>A0ABP9JQ41_9MICO</name>
<feature type="chain" id="PRO_5046022344" evidence="2">
    <location>
        <begin position="27"/>
        <end position="251"/>
    </location>
</feature>
<evidence type="ECO:0000313" key="4">
    <source>
        <dbReference type="Proteomes" id="UP001500427"/>
    </source>
</evidence>
<reference evidence="4" key="1">
    <citation type="journal article" date="2019" name="Int. J. Syst. Evol. Microbiol.">
        <title>The Global Catalogue of Microorganisms (GCM) 10K type strain sequencing project: providing services to taxonomists for standard genome sequencing and annotation.</title>
        <authorList>
            <consortium name="The Broad Institute Genomics Platform"/>
            <consortium name="The Broad Institute Genome Sequencing Center for Infectious Disease"/>
            <person name="Wu L."/>
            <person name="Ma J."/>
        </authorList>
    </citation>
    <scope>NUCLEOTIDE SEQUENCE [LARGE SCALE GENOMIC DNA]</scope>
    <source>
        <strain evidence="4">JCM 17687</strain>
    </source>
</reference>
<feature type="signal peptide" evidence="2">
    <location>
        <begin position="1"/>
        <end position="26"/>
    </location>
</feature>
<gene>
    <name evidence="3" type="ORF">GCM10023258_39880</name>
</gene>
<keyword evidence="4" id="KW-1185">Reference proteome</keyword>
<proteinExistence type="predicted"/>
<keyword evidence="1" id="KW-1133">Transmembrane helix</keyword>
<accession>A0ABP9JQ41</accession>
<dbReference type="Proteomes" id="UP001500427">
    <property type="component" value="Unassembled WGS sequence"/>
</dbReference>
<evidence type="ECO:0000313" key="3">
    <source>
        <dbReference type="EMBL" id="GAA5036917.1"/>
    </source>
</evidence>
<keyword evidence="2" id="KW-0732">Signal</keyword>
<keyword evidence="1" id="KW-0812">Transmembrane</keyword>
<sequence>MRSGFVTAVTVAALAASLTSGQAASAASPASSLNQQAQSAAQLANKANFAKIEVGRLRPTTSSGVVPITPTLAVKVGNPTPALTDGHVTISTSTNGTTVVAQVGGFGVVTKKHANVEFRYSTIMPSGASLVPAADGGLDEKNSTGKVVGHIDAAYAVDSSGAAIPASYGYDKAAKELVVKADTTNAKGAVFIDPSWRCYATAGAYGAVWVLAAAAWLFTDGSVVFVMWALRAWFGLSFGAADAIARACTLH</sequence>
<protein>
    <submittedName>
        <fullName evidence="3">Uncharacterized protein</fullName>
    </submittedName>
</protein>
<feature type="transmembrane region" description="Helical" evidence="1">
    <location>
        <begin position="207"/>
        <end position="230"/>
    </location>
</feature>
<evidence type="ECO:0000256" key="1">
    <source>
        <dbReference type="SAM" id="Phobius"/>
    </source>
</evidence>
<dbReference type="EMBL" id="BAABIW010000039">
    <property type="protein sequence ID" value="GAA5036917.1"/>
    <property type="molecule type" value="Genomic_DNA"/>
</dbReference>
<evidence type="ECO:0000256" key="2">
    <source>
        <dbReference type="SAM" id="SignalP"/>
    </source>
</evidence>
<organism evidence="3 4">
    <name type="scientific">Terrabacter aeriphilus</name>
    <dbReference type="NCBI Taxonomy" id="515662"/>
    <lineage>
        <taxon>Bacteria</taxon>
        <taxon>Bacillati</taxon>
        <taxon>Actinomycetota</taxon>
        <taxon>Actinomycetes</taxon>
        <taxon>Micrococcales</taxon>
        <taxon>Intrasporangiaceae</taxon>
        <taxon>Terrabacter</taxon>
    </lineage>
</organism>